<sequence>MALKVFFPSYQHIARKEAAIYEKLSGSSYYPEIYESGDQNSY</sequence>
<dbReference type="HOGENOM" id="CLU_3260502_0_0_1"/>
<name>T0JIQ7_COLGC</name>
<protein>
    <submittedName>
        <fullName evidence="1">Uncharacterized protein</fullName>
    </submittedName>
</protein>
<dbReference type="EMBL" id="AMYD01004353">
    <property type="protein sequence ID" value="EQB43297.1"/>
    <property type="molecule type" value="Genomic_DNA"/>
</dbReference>
<evidence type="ECO:0000313" key="2">
    <source>
        <dbReference type="Proteomes" id="UP000015530"/>
    </source>
</evidence>
<dbReference type="Proteomes" id="UP000015530">
    <property type="component" value="Unassembled WGS sequence"/>
</dbReference>
<evidence type="ECO:0000313" key="1">
    <source>
        <dbReference type="EMBL" id="EQB43297.1"/>
    </source>
</evidence>
<reference evidence="2" key="1">
    <citation type="journal article" date="2013" name="Mol. Plant Microbe Interact.">
        <title>Global aspects of pacC regulation of pathogenicity genes in Colletotrichum gloeosporioides as revealed by transcriptome analysis.</title>
        <authorList>
            <person name="Alkan N."/>
            <person name="Meng X."/>
            <person name="Friedlander G."/>
            <person name="Reuveni E."/>
            <person name="Sukno S."/>
            <person name="Sherman A."/>
            <person name="Thon M."/>
            <person name="Fluhr R."/>
            <person name="Prusky D."/>
        </authorList>
    </citation>
    <scope>NUCLEOTIDE SEQUENCE [LARGE SCALE GENOMIC DNA]</scope>
    <source>
        <strain evidence="2">Cg-14</strain>
    </source>
</reference>
<accession>T0JIQ7</accession>
<proteinExistence type="predicted"/>
<organism evidence="1 2">
    <name type="scientific">Colletotrichum gloeosporioides (strain Cg-14)</name>
    <name type="common">Anthracnose fungus</name>
    <name type="synonym">Glomerella cingulata</name>
    <dbReference type="NCBI Taxonomy" id="1237896"/>
    <lineage>
        <taxon>Eukaryota</taxon>
        <taxon>Fungi</taxon>
        <taxon>Dikarya</taxon>
        <taxon>Ascomycota</taxon>
        <taxon>Pezizomycotina</taxon>
        <taxon>Sordariomycetes</taxon>
        <taxon>Hypocreomycetidae</taxon>
        <taxon>Glomerellales</taxon>
        <taxon>Glomerellaceae</taxon>
        <taxon>Colletotrichum</taxon>
        <taxon>Colletotrichum gloeosporioides species complex</taxon>
    </lineage>
</organism>
<comment type="caution">
    <text evidence="1">The sequence shown here is derived from an EMBL/GenBank/DDBJ whole genome shotgun (WGS) entry which is preliminary data.</text>
</comment>
<gene>
    <name evidence="1" type="ORF">CGLO_18058</name>
</gene>
<dbReference type="AlphaFoldDB" id="T0JIQ7"/>